<proteinExistence type="predicted"/>
<dbReference type="SUPFAM" id="SSF56219">
    <property type="entry name" value="DNase I-like"/>
    <property type="match status" value="1"/>
</dbReference>
<organism evidence="3">
    <name type="scientific">Odontella aurita</name>
    <dbReference type="NCBI Taxonomy" id="265563"/>
    <lineage>
        <taxon>Eukaryota</taxon>
        <taxon>Sar</taxon>
        <taxon>Stramenopiles</taxon>
        <taxon>Ochrophyta</taxon>
        <taxon>Bacillariophyta</taxon>
        <taxon>Mediophyceae</taxon>
        <taxon>Biddulphiophycidae</taxon>
        <taxon>Eupodiscales</taxon>
        <taxon>Odontellaceae</taxon>
        <taxon>Odontella</taxon>
    </lineage>
</organism>
<dbReference type="Gene3D" id="3.60.10.10">
    <property type="entry name" value="Endonuclease/exonuclease/phosphatase"/>
    <property type="match status" value="1"/>
</dbReference>
<accession>A0A7S4MV11</accession>
<evidence type="ECO:0000259" key="2">
    <source>
        <dbReference type="Pfam" id="PF03372"/>
    </source>
</evidence>
<dbReference type="GO" id="GO:0003824">
    <property type="term" value="F:catalytic activity"/>
    <property type="evidence" value="ECO:0007669"/>
    <property type="project" value="InterPro"/>
</dbReference>
<feature type="domain" description="Endonuclease/exonuclease/phosphatase" evidence="2">
    <location>
        <begin position="43"/>
        <end position="223"/>
    </location>
</feature>
<gene>
    <name evidence="3" type="ORF">OAUR00152_LOCUS18409</name>
</gene>
<name>A0A7S4MV11_9STRA</name>
<evidence type="ECO:0000256" key="1">
    <source>
        <dbReference type="SAM" id="SignalP"/>
    </source>
</evidence>
<protein>
    <recommendedName>
        <fullName evidence="2">Endonuclease/exonuclease/phosphatase domain-containing protein</fullName>
    </recommendedName>
</protein>
<dbReference type="AlphaFoldDB" id="A0A7S4MV11"/>
<dbReference type="EMBL" id="HBKQ01027177">
    <property type="protein sequence ID" value="CAE2245244.1"/>
    <property type="molecule type" value="Transcribed_RNA"/>
</dbReference>
<feature type="signal peptide" evidence="1">
    <location>
        <begin position="1"/>
        <end position="21"/>
    </location>
</feature>
<evidence type="ECO:0000313" key="3">
    <source>
        <dbReference type="EMBL" id="CAE2245244.1"/>
    </source>
</evidence>
<dbReference type="Pfam" id="PF03372">
    <property type="entry name" value="Exo_endo_phos"/>
    <property type="match status" value="1"/>
</dbReference>
<reference evidence="3" key="1">
    <citation type="submission" date="2021-01" db="EMBL/GenBank/DDBJ databases">
        <authorList>
            <person name="Corre E."/>
            <person name="Pelletier E."/>
            <person name="Niang G."/>
            <person name="Scheremetjew M."/>
            <person name="Finn R."/>
            <person name="Kale V."/>
            <person name="Holt S."/>
            <person name="Cochrane G."/>
            <person name="Meng A."/>
            <person name="Brown T."/>
            <person name="Cohen L."/>
        </authorList>
    </citation>
    <scope>NUCLEOTIDE SEQUENCE</scope>
    <source>
        <strain evidence="3">Isolate 1302-5</strain>
    </source>
</reference>
<keyword evidence="1" id="KW-0732">Signal</keyword>
<dbReference type="InterPro" id="IPR036691">
    <property type="entry name" value="Endo/exonu/phosph_ase_sf"/>
</dbReference>
<feature type="chain" id="PRO_5031370136" description="Endonuclease/exonuclease/phosphatase domain-containing protein" evidence="1">
    <location>
        <begin position="22"/>
        <end position="248"/>
    </location>
</feature>
<dbReference type="InterPro" id="IPR005135">
    <property type="entry name" value="Endo/exonuclease/phosphatase"/>
</dbReference>
<sequence>MRVSTAQLVIVAMSAATEATGACDQHILKVVIQNLQKRGGLASRLISEQKPDVLLAQEISLHTEDTSLFNKTSSASFTSRAGYGTAIYCRGGKISDVRKISSPHAETGGFIRKKTTIARCQEGIHFVSFHGYNGQPFKSVAKLADHVAAALSVVPSEGPALFAGDFNTWTEEHVDAVTELMINAGFVLAYSWPYPGREVSLDHAFARGMNVLRSGSYENESDHRGAIISVSVCTSSAINDDSEQLMAV</sequence>